<dbReference type="GO" id="GO:0005737">
    <property type="term" value="C:cytoplasm"/>
    <property type="evidence" value="ECO:0007669"/>
    <property type="project" value="TreeGrafter"/>
</dbReference>
<keyword evidence="3" id="KW-0028">Amino-acid biosynthesis</keyword>
<dbReference type="EC" id="4.2.1.51" evidence="2"/>
<dbReference type="AlphaFoldDB" id="A0A1G2R4P2"/>
<protein>
    <recommendedName>
        <fullName evidence="2">prephenate dehydratase</fullName>
        <ecNumber evidence="2">4.2.1.51</ecNumber>
    </recommendedName>
</protein>
<accession>A0A1G2R4P2</accession>
<dbReference type="SUPFAM" id="SSF55021">
    <property type="entry name" value="ACT-like"/>
    <property type="match status" value="1"/>
</dbReference>
<dbReference type="Gene3D" id="3.30.70.260">
    <property type="match status" value="1"/>
</dbReference>
<evidence type="ECO:0000256" key="4">
    <source>
        <dbReference type="ARBA" id="ARBA00023141"/>
    </source>
</evidence>
<dbReference type="Gene3D" id="3.40.190.10">
    <property type="entry name" value="Periplasmic binding protein-like II"/>
    <property type="match status" value="2"/>
</dbReference>
<evidence type="ECO:0000256" key="7">
    <source>
        <dbReference type="ARBA" id="ARBA00047848"/>
    </source>
</evidence>
<evidence type="ECO:0000256" key="3">
    <source>
        <dbReference type="ARBA" id="ARBA00022605"/>
    </source>
</evidence>
<dbReference type="CDD" id="cd04905">
    <property type="entry name" value="ACT_CM-PDT"/>
    <property type="match status" value="1"/>
</dbReference>
<name>A0A1G2R4P2_9BACT</name>
<dbReference type="Proteomes" id="UP000178092">
    <property type="component" value="Unassembled WGS sequence"/>
</dbReference>
<comment type="pathway">
    <text evidence="1">Amino-acid biosynthesis; L-phenylalanine biosynthesis; phenylpyruvate from prephenate: step 1/1.</text>
</comment>
<dbReference type="PROSITE" id="PS51171">
    <property type="entry name" value="PREPHENATE_DEHYDR_3"/>
    <property type="match status" value="1"/>
</dbReference>
<evidence type="ECO:0000256" key="1">
    <source>
        <dbReference type="ARBA" id="ARBA00004741"/>
    </source>
</evidence>
<feature type="domain" description="ACT" evidence="9">
    <location>
        <begin position="181"/>
        <end position="259"/>
    </location>
</feature>
<sequence>MMGVEGELLFYPTIGEVFKAVLSGEVQKGIVPILNSGEGPVNPTMMALIACGALVQIEEEFVLPINHVLVTRPGYTLEDVQVVYSHPQALGQCRRYLNGNLPNTRTVESNSTVAAVPDMLGSSVPAAAIAPQSVLKLYEGEIVPIKIGIQDNSHNETRFVMIGKVSGVLPGVTGQDITYLSFGFDDEDQPCLLQRALSCFSSLNINLRRVESRPDPMGCWKDIFILEAEGHREDPVMQAALASLRYVASTVTIWGSCLRATHKRIK</sequence>
<gene>
    <name evidence="10" type="ORF">A3C04_04290</name>
</gene>
<dbReference type="InterPro" id="IPR045865">
    <property type="entry name" value="ACT-like_dom_sf"/>
</dbReference>
<feature type="domain" description="Prephenate dehydratase" evidence="8">
    <location>
        <begin position="1"/>
        <end position="164"/>
    </location>
</feature>
<comment type="caution">
    <text evidence="10">The sequence shown here is derived from an EMBL/GenBank/DDBJ whole genome shotgun (WGS) entry which is preliminary data.</text>
</comment>
<reference evidence="10 11" key="1">
    <citation type="journal article" date="2016" name="Nat. Commun.">
        <title>Thousands of microbial genomes shed light on interconnected biogeochemical processes in an aquifer system.</title>
        <authorList>
            <person name="Anantharaman K."/>
            <person name="Brown C.T."/>
            <person name="Hug L.A."/>
            <person name="Sharon I."/>
            <person name="Castelle C.J."/>
            <person name="Probst A.J."/>
            <person name="Thomas B.C."/>
            <person name="Singh A."/>
            <person name="Wilkins M.J."/>
            <person name="Karaoz U."/>
            <person name="Brodie E.L."/>
            <person name="Williams K.H."/>
            <person name="Hubbard S.S."/>
            <person name="Banfield J.F."/>
        </authorList>
    </citation>
    <scope>NUCLEOTIDE SEQUENCE [LARGE SCALE GENOMIC DNA]</scope>
</reference>
<evidence type="ECO:0000256" key="2">
    <source>
        <dbReference type="ARBA" id="ARBA00013147"/>
    </source>
</evidence>
<comment type="catalytic activity">
    <reaction evidence="7">
        <text>prephenate + H(+) = 3-phenylpyruvate + CO2 + H2O</text>
        <dbReference type="Rhea" id="RHEA:21648"/>
        <dbReference type="ChEBI" id="CHEBI:15377"/>
        <dbReference type="ChEBI" id="CHEBI:15378"/>
        <dbReference type="ChEBI" id="CHEBI:16526"/>
        <dbReference type="ChEBI" id="CHEBI:18005"/>
        <dbReference type="ChEBI" id="CHEBI:29934"/>
        <dbReference type="EC" id="4.2.1.51"/>
    </reaction>
</comment>
<dbReference type="GO" id="GO:0004664">
    <property type="term" value="F:prephenate dehydratase activity"/>
    <property type="evidence" value="ECO:0007669"/>
    <property type="project" value="UniProtKB-EC"/>
</dbReference>
<dbReference type="PANTHER" id="PTHR21022">
    <property type="entry name" value="PREPHENATE DEHYDRATASE P PROTEIN"/>
    <property type="match status" value="1"/>
</dbReference>
<keyword evidence="6" id="KW-0456">Lyase</keyword>
<evidence type="ECO:0000313" key="11">
    <source>
        <dbReference type="Proteomes" id="UP000178092"/>
    </source>
</evidence>
<evidence type="ECO:0000313" key="10">
    <source>
        <dbReference type="EMBL" id="OHA67830.1"/>
    </source>
</evidence>
<dbReference type="UniPathway" id="UPA00121">
    <property type="reaction ID" value="UER00345"/>
</dbReference>
<evidence type="ECO:0000256" key="5">
    <source>
        <dbReference type="ARBA" id="ARBA00023222"/>
    </source>
</evidence>
<keyword evidence="5" id="KW-0584">Phenylalanine biosynthesis</keyword>
<dbReference type="GO" id="GO:0009094">
    <property type="term" value="P:L-phenylalanine biosynthetic process"/>
    <property type="evidence" value="ECO:0007669"/>
    <property type="project" value="UniProtKB-UniPathway"/>
</dbReference>
<dbReference type="Pfam" id="PF00800">
    <property type="entry name" value="PDT"/>
    <property type="match status" value="1"/>
</dbReference>
<dbReference type="PANTHER" id="PTHR21022:SF19">
    <property type="entry name" value="PREPHENATE DEHYDRATASE-RELATED"/>
    <property type="match status" value="1"/>
</dbReference>
<dbReference type="SUPFAM" id="SSF53850">
    <property type="entry name" value="Periplasmic binding protein-like II"/>
    <property type="match status" value="1"/>
</dbReference>
<proteinExistence type="predicted"/>
<organism evidence="10 11">
    <name type="scientific">Candidatus Wildermuthbacteria bacterium RIFCSPHIGHO2_02_FULL_45_25</name>
    <dbReference type="NCBI Taxonomy" id="1802450"/>
    <lineage>
        <taxon>Bacteria</taxon>
        <taxon>Candidatus Wildermuthiibacteriota</taxon>
    </lineage>
</organism>
<evidence type="ECO:0000259" key="8">
    <source>
        <dbReference type="PROSITE" id="PS51171"/>
    </source>
</evidence>
<evidence type="ECO:0000256" key="6">
    <source>
        <dbReference type="ARBA" id="ARBA00023239"/>
    </source>
</evidence>
<keyword evidence="4" id="KW-0057">Aromatic amino acid biosynthesis</keyword>
<dbReference type="EMBL" id="MHTV01000003">
    <property type="protein sequence ID" value="OHA67830.1"/>
    <property type="molecule type" value="Genomic_DNA"/>
</dbReference>
<dbReference type="InterPro" id="IPR001086">
    <property type="entry name" value="Preph_deHydtase"/>
</dbReference>
<dbReference type="PROSITE" id="PS51671">
    <property type="entry name" value="ACT"/>
    <property type="match status" value="1"/>
</dbReference>
<dbReference type="InterPro" id="IPR002912">
    <property type="entry name" value="ACT_dom"/>
</dbReference>
<evidence type="ECO:0000259" key="9">
    <source>
        <dbReference type="PROSITE" id="PS51671"/>
    </source>
</evidence>